<sequence length="126" mass="13540">MTAGWQSGELGPFVAAAGPLAKLNGLKKSGPDRHCARSSRPAAGRIRDSILLPRCNRHQLSQPRPPAWPRLVSHAAAALKPPLPASLPAQSQARSPACVELRVHPPLRLHPIKSYSLFPATRCRAV</sequence>
<accession>A0ACC2F174</accession>
<keyword evidence="2" id="KW-1185">Reference proteome</keyword>
<reference evidence="1" key="1">
    <citation type="submission" date="2021-05" db="EMBL/GenBank/DDBJ databases">
        <authorList>
            <person name="Pan Q."/>
            <person name="Jouanno E."/>
            <person name="Zahm M."/>
            <person name="Klopp C."/>
            <person name="Cabau C."/>
            <person name="Louis A."/>
            <person name="Berthelot C."/>
            <person name="Parey E."/>
            <person name="Roest Crollius H."/>
            <person name="Montfort J."/>
            <person name="Robinson-Rechavi M."/>
            <person name="Bouchez O."/>
            <person name="Lampietro C."/>
            <person name="Lopez Roques C."/>
            <person name="Donnadieu C."/>
            <person name="Postlethwait J."/>
            <person name="Bobe J."/>
            <person name="Dillon D."/>
            <person name="Chandos A."/>
            <person name="von Hippel F."/>
            <person name="Guiguen Y."/>
        </authorList>
    </citation>
    <scope>NUCLEOTIDE SEQUENCE</scope>
    <source>
        <strain evidence="1">YG-Jan2019</strain>
    </source>
</reference>
<evidence type="ECO:0000313" key="1">
    <source>
        <dbReference type="EMBL" id="KAJ7985082.1"/>
    </source>
</evidence>
<evidence type="ECO:0000313" key="2">
    <source>
        <dbReference type="Proteomes" id="UP001157502"/>
    </source>
</evidence>
<organism evidence="1 2">
    <name type="scientific">Dallia pectoralis</name>
    <name type="common">Alaska blackfish</name>
    <dbReference type="NCBI Taxonomy" id="75939"/>
    <lineage>
        <taxon>Eukaryota</taxon>
        <taxon>Metazoa</taxon>
        <taxon>Chordata</taxon>
        <taxon>Craniata</taxon>
        <taxon>Vertebrata</taxon>
        <taxon>Euteleostomi</taxon>
        <taxon>Actinopterygii</taxon>
        <taxon>Neopterygii</taxon>
        <taxon>Teleostei</taxon>
        <taxon>Protacanthopterygii</taxon>
        <taxon>Esociformes</taxon>
        <taxon>Umbridae</taxon>
        <taxon>Dallia</taxon>
    </lineage>
</organism>
<dbReference type="EMBL" id="CM055763">
    <property type="protein sequence ID" value="KAJ7985082.1"/>
    <property type="molecule type" value="Genomic_DNA"/>
</dbReference>
<proteinExistence type="predicted"/>
<gene>
    <name evidence="1" type="ORF">DPEC_G00348390</name>
</gene>
<name>A0ACC2F174_DALPE</name>
<comment type="caution">
    <text evidence="1">The sequence shown here is derived from an EMBL/GenBank/DDBJ whole genome shotgun (WGS) entry which is preliminary data.</text>
</comment>
<protein>
    <submittedName>
        <fullName evidence="1">Uncharacterized protein</fullName>
    </submittedName>
</protein>
<dbReference type="Proteomes" id="UP001157502">
    <property type="component" value="Chromosome 36"/>
</dbReference>